<accession>A0A3P6CIX9</accession>
<organism evidence="1">
    <name type="scientific">Brassica oleracea</name>
    <name type="common">Wild cabbage</name>
    <dbReference type="NCBI Taxonomy" id="3712"/>
    <lineage>
        <taxon>Eukaryota</taxon>
        <taxon>Viridiplantae</taxon>
        <taxon>Streptophyta</taxon>
        <taxon>Embryophyta</taxon>
        <taxon>Tracheophyta</taxon>
        <taxon>Spermatophyta</taxon>
        <taxon>Magnoliopsida</taxon>
        <taxon>eudicotyledons</taxon>
        <taxon>Gunneridae</taxon>
        <taxon>Pentapetalae</taxon>
        <taxon>rosids</taxon>
        <taxon>malvids</taxon>
        <taxon>Brassicales</taxon>
        <taxon>Brassicaceae</taxon>
        <taxon>Brassiceae</taxon>
        <taxon>Brassica</taxon>
    </lineage>
</organism>
<evidence type="ECO:0000313" key="1">
    <source>
        <dbReference type="EMBL" id="VDD08412.1"/>
    </source>
</evidence>
<proteinExistence type="predicted"/>
<dbReference type="EMBL" id="LR031873">
    <property type="protein sequence ID" value="VDD08412.1"/>
    <property type="molecule type" value="Genomic_DNA"/>
</dbReference>
<sequence length="56" mass="6019">MAAITISQLISLSPDSDKATNAAASIFVVIDRELKIDPSFMIVLQQLPENGSMRNG</sequence>
<protein>
    <submittedName>
        <fullName evidence="1">Uncharacterized protein</fullName>
    </submittedName>
</protein>
<name>A0A3P6CIX9_BRAOL</name>
<reference evidence="1" key="1">
    <citation type="submission" date="2018-11" db="EMBL/GenBank/DDBJ databases">
        <authorList>
            <consortium name="Genoscope - CEA"/>
            <person name="William W."/>
        </authorList>
    </citation>
    <scope>NUCLEOTIDE SEQUENCE</scope>
</reference>
<gene>
    <name evidence="1" type="ORF">BOLC4T23998H</name>
</gene>
<dbReference type="AlphaFoldDB" id="A0A3P6CIX9"/>